<keyword evidence="3" id="KW-1185">Reference proteome</keyword>
<sequence>MVQLLKLALIAAASLSSLTLSAVPAERITERQGACVISSVVDVYGQDVTRTSWETLSTQTSTPTRTTTVTTLTLLTNIYTTVISTPSPSSYTTVLPTSILSSYTTNATLSTWVLSYYTKETVLPTYVAASVTTIINTMVPSSYTTVKTSTGYWQTTALATLYHTYTTVSTTSIVYEFFSGTASEYRTWRVIRRIMLRCCDVGLSMHFIHEFSEMQNSFGIVEDL</sequence>
<feature type="signal peptide" evidence="1">
    <location>
        <begin position="1"/>
        <end position="21"/>
    </location>
</feature>
<feature type="chain" id="PRO_5014317003" evidence="1">
    <location>
        <begin position="22"/>
        <end position="224"/>
    </location>
</feature>
<organism evidence="2 3">
    <name type="scientific">Hyaloscypha variabilis (strain UAMH 11265 / GT02V1 / F)</name>
    <name type="common">Meliniomyces variabilis</name>
    <dbReference type="NCBI Taxonomy" id="1149755"/>
    <lineage>
        <taxon>Eukaryota</taxon>
        <taxon>Fungi</taxon>
        <taxon>Dikarya</taxon>
        <taxon>Ascomycota</taxon>
        <taxon>Pezizomycotina</taxon>
        <taxon>Leotiomycetes</taxon>
        <taxon>Helotiales</taxon>
        <taxon>Hyaloscyphaceae</taxon>
        <taxon>Hyaloscypha</taxon>
        <taxon>Hyaloscypha variabilis</taxon>
    </lineage>
</organism>
<dbReference type="AlphaFoldDB" id="A0A2J6R082"/>
<gene>
    <name evidence="2" type="ORF">L207DRAFT_536841</name>
</gene>
<evidence type="ECO:0000313" key="3">
    <source>
        <dbReference type="Proteomes" id="UP000235786"/>
    </source>
</evidence>
<reference evidence="2 3" key="1">
    <citation type="submission" date="2016-04" db="EMBL/GenBank/DDBJ databases">
        <title>A degradative enzymes factory behind the ericoid mycorrhizal symbiosis.</title>
        <authorList>
            <consortium name="DOE Joint Genome Institute"/>
            <person name="Martino E."/>
            <person name="Morin E."/>
            <person name="Grelet G."/>
            <person name="Kuo A."/>
            <person name="Kohler A."/>
            <person name="Daghino S."/>
            <person name="Barry K."/>
            <person name="Choi C."/>
            <person name="Cichocki N."/>
            <person name="Clum A."/>
            <person name="Copeland A."/>
            <person name="Hainaut M."/>
            <person name="Haridas S."/>
            <person name="Labutti K."/>
            <person name="Lindquist E."/>
            <person name="Lipzen A."/>
            <person name="Khouja H.-R."/>
            <person name="Murat C."/>
            <person name="Ohm R."/>
            <person name="Olson A."/>
            <person name="Spatafora J."/>
            <person name="Veneault-Fourrey C."/>
            <person name="Henrissat B."/>
            <person name="Grigoriev I."/>
            <person name="Martin F."/>
            <person name="Perotto S."/>
        </authorList>
    </citation>
    <scope>NUCLEOTIDE SEQUENCE [LARGE SCALE GENOMIC DNA]</scope>
    <source>
        <strain evidence="2 3">F</strain>
    </source>
</reference>
<protein>
    <submittedName>
        <fullName evidence="2">Uncharacterized protein</fullName>
    </submittedName>
</protein>
<name>A0A2J6R082_HYAVF</name>
<evidence type="ECO:0000313" key="2">
    <source>
        <dbReference type="EMBL" id="PMD31891.1"/>
    </source>
</evidence>
<proteinExistence type="predicted"/>
<keyword evidence="1" id="KW-0732">Signal</keyword>
<dbReference type="Proteomes" id="UP000235786">
    <property type="component" value="Unassembled WGS sequence"/>
</dbReference>
<evidence type="ECO:0000256" key="1">
    <source>
        <dbReference type="SAM" id="SignalP"/>
    </source>
</evidence>
<accession>A0A2J6R082</accession>
<dbReference type="EMBL" id="KZ613961">
    <property type="protein sequence ID" value="PMD31891.1"/>
    <property type="molecule type" value="Genomic_DNA"/>
</dbReference>